<gene>
    <name evidence="3" type="ORF">PCOR1329_LOCUS29290</name>
</gene>
<evidence type="ECO:0000313" key="3">
    <source>
        <dbReference type="EMBL" id="CAK0830727.1"/>
    </source>
</evidence>
<feature type="region of interest" description="Disordered" evidence="2">
    <location>
        <begin position="150"/>
        <end position="196"/>
    </location>
</feature>
<reference evidence="3" key="1">
    <citation type="submission" date="2023-10" db="EMBL/GenBank/DDBJ databases">
        <authorList>
            <person name="Chen Y."/>
            <person name="Shah S."/>
            <person name="Dougan E. K."/>
            <person name="Thang M."/>
            <person name="Chan C."/>
        </authorList>
    </citation>
    <scope>NUCLEOTIDE SEQUENCE [LARGE SCALE GENOMIC DNA]</scope>
</reference>
<evidence type="ECO:0000313" key="4">
    <source>
        <dbReference type="Proteomes" id="UP001189429"/>
    </source>
</evidence>
<comment type="caution">
    <text evidence="3">The sequence shown here is derived from an EMBL/GenBank/DDBJ whole genome shotgun (WGS) entry which is preliminary data.</text>
</comment>
<keyword evidence="1" id="KW-0175">Coiled coil</keyword>
<feature type="compositionally biased region" description="Polar residues" evidence="2">
    <location>
        <begin position="150"/>
        <end position="160"/>
    </location>
</feature>
<evidence type="ECO:0000256" key="2">
    <source>
        <dbReference type="SAM" id="MobiDB-lite"/>
    </source>
</evidence>
<keyword evidence="4" id="KW-1185">Reference proteome</keyword>
<evidence type="ECO:0008006" key="5">
    <source>
        <dbReference type="Google" id="ProtNLM"/>
    </source>
</evidence>
<name>A0ABN9SH79_9DINO</name>
<accession>A0ABN9SH79</accession>
<sequence length="257" mass="27275">MEGISGPHYLQAVSELKAIKASSLAAKPWDQQRKSLHDQLDVTRKKLANAKQECDKSVETMVTLANEYEKQVKHVSDLTAEVQQLETQHQMAVQQALKEHVPETPTLESYITSQFPPGLTPSPEVQMAVAQLSAKLHEEWTNAQANILSQQSQAPASQGNEAPAEAAPGGGGGLSAAADAALDAEQSAMEEEVEHQRLAGIKRAGEALGQVLNLQGQNVSQTEEQQGQVAELQKAAKTLCVAAKGKGGKGPDGKSCG</sequence>
<evidence type="ECO:0000256" key="1">
    <source>
        <dbReference type="SAM" id="Coils"/>
    </source>
</evidence>
<proteinExistence type="predicted"/>
<organism evidence="3 4">
    <name type="scientific">Prorocentrum cordatum</name>
    <dbReference type="NCBI Taxonomy" id="2364126"/>
    <lineage>
        <taxon>Eukaryota</taxon>
        <taxon>Sar</taxon>
        <taxon>Alveolata</taxon>
        <taxon>Dinophyceae</taxon>
        <taxon>Prorocentrales</taxon>
        <taxon>Prorocentraceae</taxon>
        <taxon>Prorocentrum</taxon>
    </lineage>
</organism>
<feature type="coiled-coil region" evidence="1">
    <location>
        <begin position="33"/>
        <end position="95"/>
    </location>
</feature>
<dbReference type="EMBL" id="CAUYUJ010011002">
    <property type="protein sequence ID" value="CAK0830727.1"/>
    <property type="molecule type" value="Genomic_DNA"/>
</dbReference>
<protein>
    <recommendedName>
        <fullName evidence="5">t-SNARE coiled-coil homology domain-containing protein</fullName>
    </recommendedName>
</protein>
<dbReference type="Proteomes" id="UP001189429">
    <property type="component" value="Unassembled WGS sequence"/>
</dbReference>
<feature type="compositionally biased region" description="Low complexity" evidence="2">
    <location>
        <begin position="175"/>
        <end position="187"/>
    </location>
</feature>